<gene>
    <name evidence="1" type="ORF">SteCoe_29963</name>
</gene>
<protein>
    <submittedName>
        <fullName evidence="1">Uncharacterized protein</fullName>
    </submittedName>
</protein>
<evidence type="ECO:0000313" key="2">
    <source>
        <dbReference type="Proteomes" id="UP000187209"/>
    </source>
</evidence>
<reference evidence="1 2" key="1">
    <citation type="submission" date="2016-11" db="EMBL/GenBank/DDBJ databases">
        <title>The macronuclear genome of Stentor coeruleus: a giant cell with tiny introns.</title>
        <authorList>
            <person name="Slabodnick M."/>
            <person name="Ruby J.G."/>
            <person name="Reiff S.B."/>
            <person name="Swart E.C."/>
            <person name="Gosai S."/>
            <person name="Prabakaran S."/>
            <person name="Witkowska E."/>
            <person name="Larue G.E."/>
            <person name="Fisher S."/>
            <person name="Freeman R.M."/>
            <person name="Gunawardena J."/>
            <person name="Chu W."/>
            <person name="Stover N.A."/>
            <person name="Gregory B.D."/>
            <person name="Nowacki M."/>
            <person name="Derisi J."/>
            <person name="Roy S.W."/>
            <person name="Marshall W.F."/>
            <person name="Sood P."/>
        </authorList>
    </citation>
    <scope>NUCLEOTIDE SEQUENCE [LARGE SCALE GENOMIC DNA]</scope>
    <source>
        <strain evidence="1">WM001</strain>
    </source>
</reference>
<name>A0A1R2B4M6_9CILI</name>
<evidence type="ECO:0000313" key="1">
    <source>
        <dbReference type="EMBL" id="OMJ71744.1"/>
    </source>
</evidence>
<dbReference type="Proteomes" id="UP000187209">
    <property type="component" value="Unassembled WGS sequence"/>
</dbReference>
<sequence>MIRQLFRGFKSWAQHQAENLGISEAQLQSIQDAVNSGAYQTWKKENENSNKLYFILDHCTPEEQKHYLKEFSTEELGRFLRRELNSMSKEELEKFSNISAKNHRIPGISHIMAFKDIAATFASFKELKDDGLVKRAIVKKALDIKLKELEWRALDEKISGNA</sequence>
<comment type="caution">
    <text evidence="1">The sequence shown here is derived from an EMBL/GenBank/DDBJ whole genome shotgun (WGS) entry which is preliminary data.</text>
</comment>
<accession>A0A1R2B4M6</accession>
<dbReference type="AlphaFoldDB" id="A0A1R2B4M6"/>
<keyword evidence="2" id="KW-1185">Reference proteome</keyword>
<proteinExistence type="predicted"/>
<organism evidence="1 2">
    <name type="scientific">Stentor coeruleus</name>
    <dbReference type="NCBI Taxonomy" id="5963"/>
    <lineage>
        <taxon>Eukaryota</taxon>
        <taxon>Sar</taxon>
        <taxon>Alveolata</taxon>
        <taxon>Ciliophora</taxon>
        <taxon>Postciliodesmatophora</taxon>
        <taxon>Heterotrichea</taxon>
        <taxon>Heterotrichida</taxon>
        <taxon>Stentoridae</taxon>
        <taxon>Stentor</taxon>
    </lineage>
</organism>
<dbReference type="EMBL" id="MPUH01000960">
    <property type="protein sequence ID" value="OMJ71744.1"/>
    <property type="molecule type" value="Genomic_DNA"/>
</dbReference>